<sequence length="70" mass="8128">MEQRWRPPRITRKLAGRDTANAGRGRQAASHVAVAKHNRRVTDRMQAEEIECCQRVGARKNDYKGNMEMY</sequence>
<protein>
    <submittedName>
        <fullName evidence="2">Uncharacterized protein</fullName>
    </submittedName>
</protein>
<evidence type="ECO:0000256" key="1">
    <source>
        <dbReference type="SAM" id="MobiDB-lite"/>
    </source>
</evidence>
<organism evidence="2">
    <name type="scientific">Oryza barthii</name>
    <dbReference type="NCBI Taxonomy" id="65489"/>
    <lineage>
        <taxon>Eukaryota</taxon>
        <taxon>Viridiplantae</taxon>
        <taxon>Streptophyta</taxon>
        <taxon>Embryophyta</taxon>
        <taxon>Tracheophyta</taxon>
        <taxon>Spermatophyta</taxon>
        <taxon>Magnoliopsida</taxon>
        <taxon>Liliopsida</taxon>
        <taxon>Poales</taxon>
        <taxon>Poaceae</taxon>
        <taxon>BOP clade</taxon>
        <taxon>Oryzoideae</taxon>
        <taxon>Oryzeae</taxon>
        <taxon>Oryzinae</taxon>
        <taxon>Oryza</taxon>
    </lineage>
</organism>
<proteinExistence type="predicted"/>
<name>A0A0D3GI41_9ORYZ</name>
<evidence type="ECO:0000313" key="3">
    <source>
        <dbReference type="Proteomes" id="UP000026960"/>
    </source>
</evidence>
<dbReference type="PaxDb" id="65489-OBART06G19270.1"/>
<reference evidence="2" key="2">
    <citation type="submission" date="2015-03" db="UniProtKB">
        <authorList>
            <consortium name="EnsemblPlants"/>
        </authorList>
    </citation>
    <scope>IDENTIFICATION</scope>
</reference>
<evidence type="ECO:0000313" key="2">
    <source>
        <dbReference type="EnsemblPlants" id="OBART06G19270.1"/>
    </source>
</evidence>
<dbReference type="EnsemblPlants" id="OBART06G19270.1">
    <property type="protein sequence ID" value="OBART06G19270.1"/>
    <property type="gene ID" value="OBART06G19270"/>
</dbReference>
<dbReference type="Proteomes" id="UP000026960">
    <property type="component" value="Chromosome 6"/>
</dbReference>
<dbReference type="HOGENOM" id="CLU_2761787_0_0_1"/>
<dbReference type="AlphaFoldDB" id="A0A0D3GI41"/>
<feature type="compositionally biased region" description="Basic residues" evidence="1">
    <location>
        <begin position="1"/>
        <end position="14"/>
    </location>
</feature>
<accession>A0A0D3GI41</accession>
<dbReference type="Gramene" id="OBART06G19270.1">
    <property type="protein sequence ID" value="OBART06G19270.1"/>
    <property type="gene ID" value="OBART06G19270"/>
</dbReference>
<feature type="region of interest" description="Disordered" evidence="1">
    <location>
        <begin position="1"/>
        <end position="39"/>
    </location>
</feature>
<reference evidence="2" key="1">
    <citation type="journal article" date="2009" name="Rice">
        <title>De Novo Next Generation Sequencing of Plant Genomes.</title>
        <authorList>
            <person name="Rounsley S."/>
            <person name="Marri P.R."/>
            <person name="Yu Y."/>
            <person name="He R."/>
            <person name="Sisneros N."/>
            <person name="Goicoechea J.L."/>
            <person name="Lee S.J."/>
            <person name="Angelova A."/>
            <person name="Kudrna D."/>
            <person name="Luo M."/>
            <person name="Affourtit J."/>
            <person name="Desany B."/>
            <person name="Knight J."/>
            <person name="Niazi F."/>
            <person name="Egholm M."/>
            <person name="Wing R.A."/>
        </authorList>
    </citation>
    <scope>NUCLEOTIDE SEQUENCE [LARGE SCALE GENOMIC DNA]</scope>
    <source>
        <strain evidence="2">cv. IRGC 105608</strain>
    </source>
</reference>
<keyword evidence="3" id="KW-1185">Reference proteome</keyword>